<name>A0A8S5QZI2_9VIRU</name>
<evidence type="ECO:0000313" key="1">
    <source>
        <dbReference type="EMBL" id="DAE24622.1"/>
    </source>
</evidence>
<proteinExistence type="predicted"/>
<accession>A0A8S5QZI2</accession>
<organism evidence="1">
    <name type="scientific">virus sp. ctPLL24</name>
    <dbReference type="NCBI Taxonomy" id="2826802"/>
    <lineage>
        <taxon>Viruses</taxon>
    </lineage>
</organism>
<dbReference type="EMBL" id="BK015778">
    <property type="protein sequence ID" value="DAE24622.1"/>
    <property type="molecule type" value="Genomic_DNA"/>
</dbReference>
<sequence length="150" mass="16961">MIALIISSHMIMLLLISSEKLEKLHGGVRGNDELRVVRGCKNPAAFGLRMDGLNGQRHRINHCIGTILRKGQDIFSQPCPYLDGLPVLAQPHQRGDDGLHRRGLLRWNIVRCIAGRRSITARVLINGRQGEFLPCSRLRKLNLYFCVVHH</sequence>
<protein>
    <submittedName>
        <fullName evidence="1">Uncharacterized protein</fullName>
    </submittedName>
</protein>
<reference evidence="1" key="1">
    <citation type="journal article" date="2021" name="Proc. Natl. Acad. Sci. U.S.A.">
        <title>A Catalog of Tens of Thousands of Viruses from Human Metagenomes Reveals Hidden Associations with Chronic Diseases.</title>
        <authorList>
            <person name="Tisza M.J."/>
            <person name="Buck C.B."/>
        </authorList>
    </citation>
    <scope>NUCLEOTIDE SEQUENCE</scope>
    <source>
        <strain evidence="1">CtPLL24</strain>
    </source>
</reference>